<dbReference type="AlphaFoldDB" id="R9PA66"/>
<proteinExistence type="predicted"/>
<dbReference type="Pfam" id="PF08538">
    <property type="entry name" value="DUF1749"/>
    <property type="match status" value="2"/>
</dbReference>
<dbReference type="EMBL" id="DF238787">
    <property type="protein sequence ID" value="GAC94975.1"/>
    <property type="molecule type" value="Genomic_DNA"/>
</dbReference>
<dbReference type="SUPFAM" id="SSF53474">
    <property type="entry name" value="alpha/beta-Hydrolases"/>
    <property type="match status" value="1"/>
</dbReference>
<sequence length="359" mass="38956">MALDSMTSKRGNRNTTMTSSEFPAALRGTLQLYQPKPVALPYFDTDATLPHTLVFIPGLTDTLSTLPYLPQLASLAHSYGFSLVQPQLTCNLGGYGQCTLEGDAQEIAACVAHLRSTKQKSAGKVVLMGHSTGCQDVIAYLLSSSRAAANHTKVDGAILQAPVSDREFYEMKRESASPEERKRMDTELELATRLVKEGRGSSLMPREPVTLPTDLNDPEHPHSDAVDRPGTELDIAGNASAVLSPAMTAYRTWSLKAKGGHDDFFSSDLDNSDITNNRPGARTIGRAVKNLQSSYPKAQLLALIGEKEQTVDLAPTLDRIARTDNCLRGENTQGGQPSSCESSRDREFAQLGRRISVTF</sequence>
<feature type="compositionally biased region" description="Basic and acidic residues" evidence="1">
    <location>
        <begin position="217"/>
        <end position="226"/>
    </location>
</feature>
<dbReference type="InterPro" id="IPR029058">
    <property type="entry name" value="AB_hydrolase_fold"/>
</dbReference>
<dbReference type="PANTHER" id="PTHR31591">
    <property type="entry name" value="UPF0613 PROTEIN PB24D3.06C"/>
    <property type="match status" value="1"/>
</dbReference>
<protein>
    <submittedName>
        <fullName evidence="2">Esterase</fullName>
    </submittedName>
</protein>
<evidence type="ECO:0000256" key="1">
    <source>
        <dbReference type="SAM" id="MobiDB-lite"/>
    </source>
</evidence>
<dbReference type="eggNOG" id="KOG4840">
    <property type="taxonomic scope" value="Eukaryota"/>
</dbReference>
<gene>
    <name evidence="2" type="ORF">PHSY_002548</name>
</gene>
<dbReference type="HOGENOM" id="CLU_049633_0_0_1"/>
<dbReference type="Proteomes" id="UP000014071">
    <property type="component" value="Unassembled WGS sequence"/>
</dbReference>
<accession>R9PA66</accession>
<dbReference type="OrthoDB" id="10034502at2759"/>
<feature type="region of interest" description="Disordered" evidence="1">
    <location>
        <begin position="199"/>
        <end position="226"/>
    </location>
</feature>
<reference evidence="3" key="1">
    <citation type="journal article" date="2013" name="Genome Announc.">
        <title>Draft genome sequence of the basidiomycetous yeast-like fungus Pseudozyma hubeiensis SY62, which produces an abundant amount of the biosurfactant mannosylerythritol lipids.</title>
        <authorList>
            <person name="Konishi M."/>
            <person name="Hatada Y."/>
            <person name="Horiuchi J."/>
        </authorList>
    </citation>
    <scope>NUCLEOTIDE SEQUENCE [LARGE SCALE GENOMIC DNA]</scope>
    <source>
        <strain evidence="3">SY62</strain>
    </source>
</reference>
<evidence type="ECO:0000313" key="2">
    <source>
        <dbReference type="EMBL" id="GAC94975.1"/>
    </source>
</evidence>
<keyword evidence="3" id="KW-1185">Reference proteome</keyword>
<name>R9PA66_PSEHS</name>
<dbReference type="PANTHER" id="PTHR31591:SF1">
    <property type="entry name" value="UPF0613 PROTEIN PB24D3.06C"/>
    <property type="match status" value="1"/>
</dbReference>
<organism evidence="2 3">
    <name type="scientific">Pseudozyma hubeiensis (strain SY62)</name>
    <name type="common">Yeast</name>
    <dbReference type="NCBI Taxonomy" id="1305764"/>
    <lineage>
        <taxon>Eukaryota</taxon>
        <taxon>Fungi</taxon>
        <taxon>Dikarya</taxon>
        <taxon>Basidiomycota</taxon>
        <taxon>Ustilaginomycotina</taxon>
        <taxon>Ustilaginomycetes</taxon>
        <taxon>Ustilaginales</taxon>
        <taxon>Ustilaginaceae</taxon>
        <taxon>Pseudozyma</taxon>
    </lineage>
</organism>
<dbReference type="InterPro" id="IPR013744">
    <property type="entry name" value="SidJ"/>
</dbReference>
<dbReference type="Gene3D" id="3.40.50.1820">
    <property type="entry name" value="alpha/beta hydrolase"/>
    <property type="match status" value="1"/>
</dbReference>
<feature type="region of interest" description="Disordered" evidence="1">
    <location>
        <begin position="1"/>
        <end position="20"/>
    </location>
</feature>
<dbReference type="GeneID" id="24107841"/>
<dbReference type="RefSeq" id="XP_012188562.1">
    <property type="nucleotide sequence ID" value="XM_012333172.1"/>
</dbReference>
<evidence type="ECO:0000313" key="3">
    <source>
        <dbReference type="Proteomes" id="UP000014071"/>
    </source>
</evidence>